<feature type="domain" description="Carrier" evidence="11">
    <location>
        <begin position="568"/>
        <end position="643"/>
    </location>
</feature>
<dbReference type="InterPro" id="IPR014030">
    <property type="entry name" value="Ketoacyl_synth_N"/>
</dbReference>
<evidence type="ECO:0000256" key="5">
    <source>
        <dbReference type="ARBA" id="ARBA00022490"/>
    </source>
</evidence>
<dbReference type="InterPro" id="IPR054514">
    <property type="entry name" value="RhiE-like_linker"/>
</dbReference>
<dbReference type="Pfam" id="PF00109">
    <property type="entry name" value="ketoacyl-synt"/>
    <property type="match status" value="2"/>
</dbReference>
<proteinExistence type="predicted"/>
<dbReference type="Pfam" id="PF00881">
    <property type="entry name" value="Nitroreductase"/>
    <property type="match status" value="1"/>
</dbReference>
<dbReference type="GO" id="GO:0043041">
    <property type="term" value="P:amino acid activation for nonribosomal peptide biosynthetic process"/>
    <property type="evidence" value="ECO:0007669"/>
    <property type="project" value="UniProtKB-ARBA"/>
</dbReference>
<dbReference type="Pfam" id="PF02801">
    <property type="entry name" value="Ketoacyl-synt_C"/>
    <property type="match status" value="2"/>
</dbReference>
<dbReference type="SMART" id="SM00825">
    <property type="entry name" value="PKS_KS"/>
    <property type="match status" value="2"/>
</dbReference>
<comment type="cofactor">
    <cofactor evidence="1">
        <name>pantetheine 4'-phosphate</name>
        <dbReference type="ChEBI" id="CHEBI:47942"/>
    </cofactor>
</comment>
<dbReference type="CDD" id="cd02142">
    <property type="entry name" value="McbC_SagB-like_oxidoreductase"/>
    <property type="match status" value="1"/>
</dbReference>
<dbReference type="InterPro" id="IPR020806">
    <property type="entry name" value="PKS_PP-bd"/>
</dbReference>
<dbReference type="GO" id="GO:0044550">
    <property type="term" value="P:secondary metabolite biosynthetic process"/>
    <property type="evidence" value="ECO:0007669"/>
    <property type="project" value="UniProtKB-ARBA"/>
</dbReference>
<dbReference type="FunFam" id="3.40.47.10:FF:000019">
    <property type="entry name" value="Polyketide synthase type I"/>
    <property type="match status" value="1"/>
</dbReference>
<comment type="caution">
    <text evidence="13">The sequence shown here is derived from an EMBL/GenBank/DDBJ whole genome shotgun (WGS) entry which is preliminary data.</text>
</comment>
<dbReference type="InterPro" id="IPR020845">
    <property type="entry name" value="AMP-binding_CS"/>
</dbReference>
<evidence type="ECO:0000256" key="4">
    <source>
        <dbReference type="ARBA" id="ARBA00022450"/>
    </source>
</evidence>
<dbReference type="InterPro" id="IPR029479">
    <property type="entry name" value="Nitroreductase"/>
</dbReference>
<keyword evidence="5" id="KW-0963">Cytoplasm</keyword>
<evidence type="ECO:0000256" key="2">
    <source>
        <dbReference type="ARBA" id="ARBA00004496"/>
    </source>
</evidence>
<dbReference type="Pfam" id="PF13193">
    <property type="entry name" value="AMP-binding_C"/>
    <property type="match status" value="1"/>
</dbReference>
<dbReference type="SUPFAM" id="SSF56801">
    <property type="entry name" value="Acetyl-CoA synthetase-like"/>
    <property type="match status" value="1"/>
</dbReference>
<dbReference type="InterPro" id="IPR020841">
    <property type="entry name" value="PKS_Beta-ketoAc_synthase_dom"/>
</dbReference>
<dbReference type="GO" id="GO:0031177">
    <property type="term" value="F:phosphopantetheine binding"/>
    <property type="evidence" value="ECO:0007669"/>
    <property type="project" value="InterPro"/>
</dbReference>
<dbReference type="InterPro" id="IPR000873">
    <property type="entry name" value="AMP-dep_synth/lig_dom"/>
</dbReference>
<dbReference type="PROSITE" id="PS52004">
    <property type="entry name" value="KS3_2"/>
    <property type="match status" value="2"/>
</dbReference>
<dbReference type="Gene3D" id="3.40.47.10">
    <property type="match status" value="2"/>
</dbReference>
<dbReference type="FunFam" id="3.30.300.30:FF:000010">
    <property type="entry name" value="Enterobactin synthetase component F"/>
    <property type="match status" value="1"/>
</dbReference>
<dbReference type="SUPFAM" id="SSF53901">
    <property type="entry name" value="Thiolase-like"/>
    <property type="match status" value="2"/>
</dbReference>
<dbReference type="FunFam" id="3.40.50.980:FF:000001">
    <property type="entry name" value="Non-ribosomal peptide synthetase"/>
    <property type="match status" value="1"/>
</dbReference>
<evidence type="ECO:0000256" key="8">
    <source>
        <dbReference type="ARBA" id="ARBA00022737"/>
    </source>
</evidence>
<feature type="domain" description="Carrier" evidence="11">
    <location>
        <begin position="1722"/>
        <end position="1798"/>
    </location>
</feature>
<dbReference type="SUPFAM" id="SSF47336">
    <property type="entry name" value="ACP-like"/>
    <property type="match status" value="2"/>
</dbReference>
<dbReference type="Pfam" id="PF00550">
    <property type="entry name" value="PP-binding"/>
    <property type="match status" value="2"/>
</dbReference>
<keyword evidence="8" id="KW-0677">Repeat</keyword>
<dbReference type="Gene3D" id="3.40.50.980">
    <property type="match status" value="2"/>
</dbReference>
<dbReference type="GO" id="GO:0005737">
    <property type="term" value="C:cytoplasm"/>
    <property type="evidence" value="ECO:0007669"/>
    <property type="project" value="UniProtKB-SubCell"/>
</dbReference>
<dbReference type="GO" id="GO:0016491">
    <property type="term" value="F:oxidoreductase activity"/>
    <property type="evidence" value="ECO:0007669"/>
    <property type="project" value="InterPro"/>
</dbReference>
<evidence type="ECO:0000256" key="3">
    <source>
        <dbReference type="ARBA" id="ARBA00004792"/>
    </source>
</evidence>
<evidence type="ECO:0000259" key="12">
    <source>
        <dbReference type="PROSITE" id="PS52004"/>
    </source>
</evidence>
<dbReference type="Proteomes" id="UP000187194">
    <property type="component" value="Unassembled WGS sequence"/>
</dbReference>
<evidence type="ECO:0000256" key="9">
    <source>
        <dbReference type="ARBA" id="ARBA00023054"/>
    </source>
</evidence>
<evidence type="ECO:0000256" key="10">
    <source>
        <dbReference type="ARBA" id="ARBA00054155"/>
    </source>
</evidence>
<feature type="domain" description="Ketosynthase family 3 (KS3)" evidence="12">
    <location>
        <begin position="1838"/>
        <end position="2266"/>
    </location>
</feature>
<dbReference type="FunFam" id="3.40.50.12780:FF:000012">
    <property type="entry name" value="Non-ribosomal peptide synthetase"/>
    <property type="match status" value="1"/>
</dbReference>
<evidence type="ECO:0000259" key="11">
    <source>
        <dbReference type="PROSITE" id="PS50075"/>
    </source>
</evidence>
<dbReference type="SUPFAM" id="SSF55469">
    <property type="entry name" value="FMN-dependent nitroreductase-like"/>
    <property type="match status" value="2"/>
</dbReference>
<dbReference type="InterPro" id="IPR000415">
    <property type="entry name" value="Nitroreductase-like"/>
</dbReference>
<keyword evidence="4" id="KW-0596">Phosphopantetheine</keyword>
<reference evidence="13 14" key="1">
    <citation type="submission" date="2017-01" db="EMBL/GenBank/DDBJ databases">
        <title>Phylogeographic, genomic and meropenem susceptibility analysis of Burkholderia ubonensis.</title>
        <authorList>
            <person name="Price E.P."/>
            <person name="Sarovich D.S."/>
            <person name="Webb J.R."/>
            <person name="Hall C.M."/>
            <person name="Sahl J.W."/>
            <person name="Kaestli M."/>
            <person name="Mayo M."/>
            <person name="Harrington G."/>
            <person name="Baker A.L."/>
            <person name="Sidak-Loftis L.C."/>
            <person name="Lummis M."/>
            <person name="Schupp J.M."/>
            <person name="Gillece J.D."/>
            <person name="Tuanyok A."/>
            <person name="Warner J."/>
            <person name="Busch J.D."/>
            <person name="Keim P."/>
            <person name="Currie B.J."/>
            <person name="Wagner D.M."/>
        </authorList>
    </citation>
    <scope>NUCLEOTIDE SEQUENCE [LARGE SCALE GENOMIC DNA]</scope>
    <source>
        <strain evidence="13 14">A21</strain>
    </source>
</reference>
<comment type="function">
    <text evidence="10">Involved in production of the polyketide antibiotic thailandamide.</text>
</comment>
<dbReference type="InterPro" id="IPR016039">
    <property type="entry name" value="Thiolase-like"/>
</dbReference>
<dbReference type="PANTHER" id="PTHR43775:SF37">
    <property type="entry name" value="SI:DKEY-61P9.11"/>
    <property type="match status" value="1"/>
</dbReference>
<dbReference type="Gene3D" id="2.30.38.10">
    <property type="entry name" value="Luciferase, Domain 3"/>
    <property type="match status" value="1"/>
</dbReference>
<dbReference type="GO" id="GO:0006633">
    <property type="term" value="P:fatty acid biosynthetic process"/>
    <property type="evidence" value="ECO:0007669"/>
    <property type="project" value="TreeGrafter"/>
</dbReference>
<keyword evidence="9" id="KW-0175">Coiled coil</keyword>
<dbReference type="FunFam" id="3.40.50.980:FF:000002">
    <property type="entry name" value="Enterobactin synthetase component F"/>
    <property type="match status" value="1"/>
</dbReference>
<dbReference type="CDD" id="cd17646">
    <property type="entry name" value="A_NRPS_AB3403-like"/>
    <property type="match status" value="1"/>
</dbReference>
<evidence type="ECO:0000256" key="7">
    <source>
        <dbReference type="ARBA" id="ARBA00022679"/>
    </source>
</evidence>
<dbReference type="Gene3D" id="3.40.109.10">
    <property type="entry name" value="NADH Oxidase"/>
    <property type="match status" value="2"/>
</dbReference>
<dbReference type="PROSITE" id="PS50075">
    <property type="entry name" value="CARRIER"/>
    <property type="match status" value="2"/>
</dbReference>
<dbReference type="InterPro" id="IPR036736">
    <property type="entry name" value="ACP-like_sf"/>
</dbReference>
<dbReference type="PANTHER" id="PTHR43775">
    <property type="entry name" value="FATTY ACID SYNTHASE"/>
    <property type="match status" value="1"/>
</dbReference>
<evidence type="ECO:0000313" key="13">
    <source>
        <dbReference type="EMBL" id="OMG71009.1"/>
    </source>
</evidence>
<name>A0A1R1J6W3_9BURK</name>
<comment type="pathway">
    <text evidence="3">Antibiotic biosynthesis.</text>
</comment>
<feature type="non-terminal residue" evidence="13">
    <location>
        <position position="2285"/>
    </location>
</feature>
<sequence>MYKNTDSNIAFGGDGPPFNGNPDSLHRLIEWQAARTPEHEALRCGGQSLTYAELERRANQCAHYLRELGVGPDDIIGVCMERSLELVVALVAILKAGGAYLPLDPGYPDARLRFMLDDAAVSVVLTQQRHTGLLAGFSGTVLPLDSKADYLTRYPHVSPVSASRPGDLAYVIYTSGSTGQPKGCLLTHGAICNRLLWMQDEYGLRAGDRVLQKTPYTFDVSVWEFFWPLLAGATLVLAAPQGHKDSHYLVGLIRAERITVCHFVPSMLRLFLNDADAASCTSLRDVFTSGEALPFELVERFKALLPARLHNLYGPTEAAVDVSYWPCELRPDRRAPIGRAIRNIRLYVLDDARRRVPPGHEGELYIAGAGLARGYLKRPALTAERFVDDPFHPGEKMYRTGDRVVELDDGNLDFLGRIDFQVKLRGLRIELGEIEVVLRQIVHVREAAVMVRGEEDGDPRLVAYLETDGATLDPKQVRRHVATRLPDYMVPNRVVSMPRLPLTPHGKLDRGALPWPVPAAGAVAEPAPEAAADAVPATASAGHAPAVATDTAPVIGAAAGNSAASPSPTRTPMHARIDAIVAAMLKRDDLAPDTDLFDAGATSLTLVRVVEQIREAFGVAVPLHVLLDMPTIAGIVAYVTAHAGPARVADAASDSPVTTPEPAGALADLPLPPVAYRPDARLADGAACGFSGAPISFEALSAWLGLLMAGAGDGDARFRYPSGGGLNPVRIYVHVRAGGVPGLPEGGYYYHPEAHALYRVGTRAAQPDALFGADAARYARAAFAVLMVAEMDAIEPLYRQAAAPLAALEAGYISQLLLAAQGAHGFVAAPATGVNVEALAPALDLAATERFVHCLLAGVPAAGARMEASASSAHAAYSARLCVQHDAADTLFAGEAAVTITSEQLHRERRHLRRLPADTPCYALASTPFDWSEHRLRATCRDYLPEPVGLAQLGRLLGMLRPQPAGQDRPYLYGAVSASRHLVIYVYTRGGEVPEGLYRYDADTHRLTAVAGLTAAQVQQIYTPYNRRHFKQGSFCLFVFGRCDPAASRQAALHAALLDAGHAGQLLLERQAEFGIGLCPVGAVRLDPIRQAFALGPDLELLHSFIGGGSAREVPPSRRRIEAGDAAASQPASASAAPPARVAIVGLGGRYPGADSPRRLWRNLRDGIDSIGPLPASRQPAAGAWPPGGYLDDIARFDSLLFGIAPVEAASLDPQERLLLEAVWACLEDAGHTAATLTAAGQRVGVFVGAMWNDYQSVGLDSWRAQGKAAEFSHHASLANRISFVFDFAGPSLAVNTSCASGLTALHLAAESLRRGECEVAIAGGVNLLAHPYHAQVLADLGLLAAGGRARPLSADASGWAPGEGVGAVLLKALPRAEADGDHVYATIEASYVGHAGKSPRYGAPNARRQAEHLRRLLAGAGLVAADIDYIEAAAPGASLADAAELGAIAEVFGAAARATPCRVGTLKANIGHLESASGLSQLTKVVMQFAHDELAPTLASEPRSPLIDLDARSLAVVTAATPWPREPADRPRRALINSIGAAGSIGHLILAEHRSAPRAPRAPRADTRQLVVLSAATAEQLREQVGRLHDFLDTHADTPLDDLAFTLRAGRVAMRERLAIVAADGAELRARLRGAREGGETEGVYRGTVEDGVTAADAGVSGDDPARLGAAWVRGGTVDWRVLDGPGPRRIPLPTYPFEATRHWLAATPAAKPATHDATHALEARVHAFLVRELADATGIPAARITVDSPLEALGLNSMIIQALNVRLARDFPALPKTVFFEHRTLRSLAAYLSNAHRPALLTLLGVAKAGSVDVPPVAPVARAAARRALPAGDADADAIAIVGLAGRYPQADTLDALWRNLADGRDCIDEVPRERWDVRRQAVVDGPVQPSRWGGFLRDVDAFDPLFFNISPLDAERMDPQERLVLQTAWQAFEDAGYSRSALETHYQGRVGVFIGVMYSEYQLLPGAGQQLGVSGSYGSIANRVSYVLNLRGPSLAIDTMCSSSLTAIHLACESIRRGDCRCALAGGVNLSLHPNKYVTHALLNMPSSDGRCHSFGADGDGFVPGEGVGAVLLKPLGEAIADGDHIHGVIRATSINHGGKTNGYTVPNPDAQQALIAEALTRGGIDARAISYVEAHGTGTALGDPIEIAGLSRAFSEYTSDRQYCALGSVKSNIGHAESAAGIAGLTKVLLQMRHGQLAPSLHARTLNPNIAFEDTPFVVQQALAEWTRPVLDLDGERREYPRIAGVSSFGAGGANAHVIVEEYRPSEEVSPYRLPDGQPAL</sequence>
<organism evidence="13 14">
    <name type="scientific">Burkholderia ubonensis</name>
    <dbReference type="NCBI Taxonomy" id="101571"/>
    <lineage>
        <taxon>Bacteria</taxon>
        <taxon>Pseudomonadati</taxon>
        <taxon>Pseudomonadota</taxon>
        <taxon>Betaproteobacteria</taxon>
        <taxon>Burkholderiales</taxon>
        <taxon>Burkholderiaceae</taxon>
        <taxon>Burkholderia</taxon>
        <taxon>Burkholderia cepacia complex</taxon>
    </lineage>
</organism>
<dbReference type="GO" id="GO:0004312">
    <property type="term" value="F:fatty acid synthase activity"/>
    <property type="evidence" value="ECO:0007669"/>
    <property type="project" value="TreeGrafter"/>
</dbReference>
<dbReference type="InterPro" id="IPR025110">
    <property type="entry name" value="AMP-bd_C"/>
</dbReference>
<dbReference type="InterPro" id="IPR045851">
    <property type="entry name" value="AMP-bd_C_sf"/>
</dbReference>
<dbReference type="NCBIfam" id="TIGR01733">
    <property type="entry name" value="AA-adenyl-dom"/>
    <property type="match status" value="1"/>
</dbReference>
<dbReference type="InterPro" id="IPR010071">
    <property type="entry name" value="AA_adenyl_dom"/>
</dbReference>
<dbReference type="GO" id="GO:0071770">
    <property type="term" value="P:DIM/DIP cell wall layer assembly"/>
    <property type="evidence" value="ECO:0007669"/>
    <property type="project" value="TreeGrafter"/>
</dbReference>
<dbReference type="EMBL" id="MTJZ01000037">
    <property type="protein sequence ID" value="OMG71009.1"/>
    <property type="molecule type" value="Genomic_DNA"/>
</dbReference>
<dbReference type="Pfam" id="PF22336">
    <property type="entry name" value="RhiE-like_linker"/>
    <property type="match status" value="1"/>
</dbReference>
<dbReference type="CDD" id="cd00833">
    <property type="entry name" value="PKS"/>
    <property type="match status" value="2"/>
</dbReference>
<gene>
    <name evidence="13" type="ORF">BW685_23370</name>
</gene>
<dbReference type="SMART" id="SM00823">
    <property type="entry name" value="PKS_PP"/>
    <property type="match status" value="2"/>
</dbReference>
<dbReference type="RefSeq" id="WP_179092078.1">
    <property type="nucleotide sequence ID" value="NZ_MTJZ01000037.1"/>
</dbReference>
<dbReference type="PROSITE" id="PS00455">
    <property type="entry name" value="AMP_BINDING"/>
    <property type="match status" value="1"/>
</dbReference>
<accession>A0A1R1J6W3</accession>
<dbReference type="FunFam" id="2.30.38.10:FF:000001">
    <property type="entry name" value="Non-ribosomal peptide synthetase PvdI"/>
    <property type="match status" value="1"/>
</dbReference>
<evidence type="ECO:0000313" key="14">
    <source>
        <dbReference type="Proteomes" id="UP000187194"/>
    </source>
</evidence>
<dbReference type="InterPro" id="IPR009081">
    <property type="entry name" value="PP-bd_ACP"/>
</dbReference>
<dbReference type="GO" id="GO:0005886">
    <property type="term" value="C:plasma membrane"/>
    <property type="evidence" value="ECO:0007669"/>
    <property type="project" value="TreeGrafter"/>
</dbReference>
<dbReference type="Gene3D" id="1.10.1240.100">
    <property type="match status" value="1"/>
</dbReference>
<dbReference type="InterPro" id="IPR050091">
    <property type="entry name" value="PKS_NRPS_Biosynth_Enz"/>
</dbReference>
<comment type="subcellular location">
    <subcellularLocation>
        <location evidence="2">Cytoplasm</location>
    </subcellularLocation>
</comment>
<protein>
    <recommendedName>
        <fullName evidence="15">Non-ribosomal peptide synthetase</fullName>
    </recommendedName>
</protein>
<evidence type="ECO:0000256" key="6">
    <source>
        <dbReference type="ARBA" id="ARBA00022553"/>
    </source>
</evidence>
<dbReference type="Gene3D" id="1.10.1200.10">
    <property type="entry name" value="ACP-like"/>
    <property type="match status" value="2"/>
</dbReference>
<feature type="domain" description="Ketosynthase family 3 (KS3)" evidence="12">
    <location>
        <begin position="1139"/>
        <end position="1553"/>
    </location>
</feature>
<keyword evidence="7" id="KW-0808">Transferase</keyword>
<evidence type="ECO:0000256" key="1">
    <source>
        <dbReference type="ARBA" id="ARBA00001957"/>
    </source>
</evidence>
<keyword evidence="6" id="KW-0597">Phosphoprotein</keyword>
<dbReference type="Pfam" id="PF00501">
    <property type="entry name" value="AMP-binding"/>
    <property type="match status" value="1"/>
</dbReference>
<dbReference type="InterPro" id="IPR014031">
    <property type="entry name" value="Ketoacyl_synth_C"/>
</dbReference>
<evidence type="ECO:0008006" key="15">
    <source>
        <dbReference type="Google" id="ProtNLM"/>
    </source>
</evidence>
<dbReference type="Gene3D" id="3.30.300.30">
    <property type="match status" value="1"/>
</dbReference>